<evidence type="ECO:0000313" key="2">
    <source>
        <dbReference type="EMBL" id="KAK4133021.1"/>
    </source>
</evidence>
<reference evidence="2" key="1">
    <citation type="journal article" date="2023" name="Mol. Phylogenet. Evol.">
        <title>Genome-scale phylogeny and comparative genomics of the fungal order Sordariales.</title>
        <authorList>
            <person name="Hensen N."/>
            <person name="Bonometti L."/>
            <person name="Westerberg I."/>
            <person name="Brannstrom I.O."/>
            <person name="Guillou S."/>
            <person name="Cros-Aarteil S."/>
            <person name="Calhoun S."/>
            <person name="Haridas S."/>
            <person name="Kuo A."/>
            <person name="Mondo S."/>
            <person name="Pangilinan J."/>
            <person name="Riley R."/>
            <person name="LaButti K."/>
            <person name="Andreopoulos B."/>
            <person name="Lipzen A."/>
            <person name="Chen C."/>
            <person name="Yan M."/>
            <person name="Daum C."/>
            <person name="Ng V."/>
            <person name="Clum A."/>
            <person name="Steindorff A."/>
            <person name="Ohm R.A."/>
            <person name="Martin F."/>
            <person name="Silar P."/>
            <person name="Natvig D.O."/>
            <person name="Lalanne C."/>
            <person name="Gautier V."/>
            <person name="Ament-Velasquez S.L."/>
            <person name="Kruys A."/>
            <person name="Hutchinson M.I."/>
            <person name="Powell A.J."/>
            <person name="Barry K."/>
            <person name="Miller A.N."/>
            <person name="Grigoriev I.V."/>
            <person name="Debuchy R."/>
            <person name="Gladieux P."/>
            <person name="Hiltunen Thoren M."/>
            <person name="Johannesson H."/>
        </authorList>
    </citation>
    <scope>NUCLEOTIDE SEQUENCE</scope>
    <source>
        <strain evidence="2">CBS 123565</strain>
    </source>
</reference>
<evidence type="ECO:0000256" key="1">
    <source>
        <dbReference type="SAM" id="Phobius"/>
    </source>
</evidence>
<evidence type="ECO:0000313" key="3">
    <source>
        <dbReference type="Proteomes" id="UP001304895"/>
    </source>
</evidence>
<sequence length="74" mass="7878">MLLGPGPGCVVFFKVAVWKGRASDMEAGRCSLSRHVLLGSGPGCVIYFIVAVWWGGASDMEAGRCDYLDMCYGG</sequence>
<reference evidence="2" key="2">
    <citation type="submission" date="2023-05" db="EMBL/GenBank/DDBJ databases">
        <authorList>
            <consortium name="Lawrence Berkeley National Laboratory"/>
            <person name="Steindorff A."/>
            <person name="Hensen N."/>
            <person name="Bonometti L."/>
            <person name="Westerberg I."/>
            <person name="Brannstrom I.O."/>
            <person name="Guillou S."/>
            <person name="Cros-Aarteil S."/>
            <person name="Calhoun S."/>
            <person name="Haridas S."/>
            <person name="Kuo A."/>
            <person name="Mondo S."/>
            <person name="Pangilinan J."/>
            <person name="Riley R."/>
            <person name="Labutti K."/>
            <person name="Andreopoulos B."/>
            <person name="Lipzen A."/>
            <person name="Chen C."/>
            <person name="Yanf M."/>
            <person name="Daum C."/>
            <person name="Ng V."/>
            <person name="Clum A."/>
            <person name="Ohm R."/>
            <person name="Martin F."/>
            <person name="Silar P."/>
            <person name="Natvig D."/>
            <person name="Lalanne C."/>
            <person name="Gautier V."/>
            <person name="Ament-Velasquez S.L."/>
            <person name="Kruys A."/>
            <person name="Hutchinson M.I."/>
            <person name="Powell A.J."/>
            <person name="Barry K."/>
            <person name="Miller A.N."/>
            <person name="Grigoriev I.V."/>
            <person name="Debuchy R."/>
            <person name="Gladieux P."/>
            <person name="Thoren M.H."/>
            <person name="Johannesson H."/>
        </authorList>
    </citation>
    <scope>NUCLEOTIDE SEQUENCE</scope>
    <source>
        <strain evidence="2">CBS 123565</strain>
    </source>
</reference>
<accession>A0AAN6UJV3</accession>
<comment type="caution">
    <text evidence="2">The sequence shown here is derived from an EMBL/GenBank/DDBJ whole genome shotgun (WGS) entry which is preliminary data.</text>
</comment>
<gene>
    <name evidence="2" type="ORF">BT67DRAFT_68865</name>
</gene>
<proteinExistence type="predicted"/>
<protein>
    <submittedName>
        <fullName evidence="2">Uncharacterized protein</fullName>
    </submittedName>
</protein>
<organism evidence="2 3">
    <name type="scientific">Trichocladium antarcticum</name>
    <dbReference type="NCBI Taxonomy" id="1450529"/>
    <lineage>
        <taxon>Eukaryota</taxon>
        <taxon>Fungi</taxon>
        <taxon>Dikarya</taxon>
        <taxon>Ascomycota</taxon>
        <taxon>Pezizomycotina</taxon>
        <taxon>Sordariomycetes</taxon>
        <taxon>Sordariomycetidae</taxon>
        <taxon>Sordariales</taxon>
        <taxon>Chaetomiaceae</taxon>
        <taxon>Trichocladium</taxon>
    </lineage>
</organism>
<dbReference type="AlphaFoldDB" id="A0AAN6UJV3"/>
<keyword evidence="1" id="KW-0472">Membrane</keyword>
<name>A0AAN6UJV3_9PEZI</name>
<keyword evidence="3" id="KW-1185">Reference proteome</keyword>
<keyword evidence="1" id="KW-1133">Transmembrane helix</keyword>
<dbReference type="EMBL" id="MU853414">
    <property type="protein sequence ID" value="KAK4133021.1"/>
    <property type="molecule type" value="Genomic_DNA"/>
</dbReference>
<feature type="transmembrane region" description="Helical" evidence="1">
    <location>
        <begin position="35"/>
        <end position="54"/>
    </location>
</feature>
<keyword evidence="1" id="KW-0812">Transmembrane</keyword>
<dbReference type="Proteomes" id="UP001304895">
    <property type="component" value="Unassembled WGS sequence"/>
</dbReference>